<reference evidence="1 2" key="1">
    <citation type="submission" date="2022-10" db="EMBL/GenBank/DDBJ databases">
        <title>The complete genomes of actinobacterial strains from the NBC collection.</title>
        <authorList>
            <person name="Joergensen T.S."/>
            <person name="Alvarez Arevalo M."/>
            <person name="Sterndorff E.B."/>
            <person name="Faurdal D."/>
            <person name="Vuksanovic O."/>
            <person name="Mourched A.-S."/>
            <person name="Charusanti P."/>
            <person name="Shaw S."/>
            <person name="Blin K."/>
            <person name="Weber T."/>
        </authorList>
    </citation>
    <scope>NUCLEOTIDE SEQUENCE [LARGE SCALE GENOMIC DNA]</scope>
    <source>
        <strain evidence="1 2">NBC_01413</strain>
    </source>
</reference>
<dbReference type="RefSeq" id="WP_364653285.1">
    <property type="nucleotide sequence ID" value="NZ_CP109527.1"/>
</dbReference>
<evidence type="ECO:0000313" key="1">
    <source>
        <dbReference type="EMBL" id="WTY35179.1"/>
    </source>
</evidence>
<dbReference type="Proteomes" id="UP001621418">
    <property type="component" value="Chromosome"/>
</dbReference>
<keyword evidence="2" id="KW-1185">Reference proteome</keyword>
<protein>
    <submittedName>
        <fullName evidence="1">Uncharacterized protein</fullName>
    </submittedName>
</protein>
<sequence length="83" mass="8571">MGIVSAYAAGSRGADHINADVTLTLSCPPIGYELGLRADDALAADGVSIGTATIYDRTGPLGTCVVTSPFNADKLIDYTVPRR</sequence>
<dbReference type="EMBL" id="CP109527">
    <property type="protein sequence ID" value="WTY35179.1"/>
    <property type="molecule type" value="Genomic_DNA"/>
</dbReference>
<evidence type="ECO:0000313" key="2">
    <source>
        <dbReference type="Proteomes" id="UP001621418"/>
    </source>
</evidence>
<accession>A0ABZ1N5D9</accession>
<name>A0ABZ1N5D9_9NOCA</name>
<gene>
    <name evidence="1" type="ORF">OG308_28345</name>
</gene>
<proteinExistence type="predicted"/>
<organism evidence="1 2">
    <name type="scientific">Nocardia salmonicida</name>
    <dbReference type="NCBI Taxonomy" id="53431"/>
    <lineage>
        <taxon>Bacteria</taxon>
        <taxon>Bacillati</taxon>
        <taxon>Actinomycetota</taxon>
        <taxon>Actinomycetes</taxon>
        <taxon>Mycobacteriales</taxon>
        <taxon>Nocardiaceae</taxon>
        <taxon>Nocardia</taxon>
    </lineage>
</organism>